<name>M7ZYX1_TRIUA</name>
<comment type="cofactor">
    <cofactor evidence="1">
        <name>Mn(2+)</name>
        <dbReference type="ChEBI" id="CHEBI:29035"/>
    </cofactor>
</comment>
<keyword evidence="5" id="KW-0723">Serine/threonine-protein kinase</keyword>
<dbReference type="eggNOG" id="KOG4765">
    <property type="taxonomic scope" value="Eukaryota"/>
</dbReference>
<comment type="catalytic activity">
    <reaction evidence="16">
        <text>L-seryl-[protein] + ATP = O-phospho-L-seryl-[protein] + ADP + H(+)</text>
        <dbReference type="Rhea" id="RHEA:17989"/>
        <dbReference type="Rhea" id="RHEA-COMP:9863"/>
        <dbReference type="Rhea" id="RHEA-COMP:11604"/>
        <dbReference type="ChEBI" id="CHEBI:15378"/>
        <dbReference type="ChEBI" id="CHEBI:29999"/>
        <dbReference type="ChEBI" id="CHEBI:30616"/>
        <dbReference type="ChEBI" id="CHEBI:83421"/>
        <dbReference type="ChEBI" id="CHEBI:456216"/>
        <dbReference type="EC" id="2.7.11.1"/>
    </reaction>
</comment>
<dbReference type="GO" id="GO:0004674">
    <property type="term" value="F:protein serine/threonine kinase activity"/>
    <property type="evidence" value="ECO:0007669"/>
    <property type="project" value="UniProtKB-KW"/>
</dbReference>
<evidence type="ECO:0000256" key="3">
    <source>
        <dbReference type="ARBA" id="ARBA00006234"/>
    </source>
</evidence>
<comment type="subcellular location">
    <subcellularLocation>
        <location evidence="2">Nucleus</location>
    </subcellularLocation>
</comment>
<feature type="compositionally biased region" description="Polar residues" evidence="17">
    <location>
        <begin position="1017"/>
        <end position="1029"/>
    </location>
</feature>
<dbReference type="eggNOG" id="KOG0583">
    <property type="taxonomic scope" value="Eukaryota"/>
</dbReference>
<dbReference type="InterPro" id="IPR017441">
    <property type="entry name" value="Protein_kinase_ATP_BS"/>
</dbReference>
<evidence type="ECO:0000256" key="8">
    <source>
        <dbReference type="ARBA" id="ARBA00022741"/>
    </source>
</evidence>
<dbReference type="CDD" id="cd12195">
    <property type="entry name" value="CIPK_C"/>
    <property type="match status" value="1"/>
</dbReference>
<dbReference type="FunFam" id="3.30.310.80:FF:000002">
    <property type="entry name" value="Non-specific serine/threonine protein kinase"/>
    <property type="match status" value="1"/>
</dbReference>
<feature type="region of interest" description="Disordered" evidence="17">
    <location>
        <begin position="941"/>
        <end position="976"/>
    </location>
</feature>
<evidence type="ECO:0000256" key="7">
    <source>
        <dbReference type="ARBA" id="ARBA00022723"/>
    </source>
</evidence>
<protein>
    <recommendedName>
        <fullName evidence="4">non-specific serine/threonine protein kinase</fullName>
        <ecNumber evidence="4">2.7.11.1</ecNumber>
    </recommendedName>
</protein>
<dbReference type="InterPro" id="IPR004041">
    <property type="entry name" value="NAF_dom"/>
</dbReference>
<evidence type="ECO:0000256" key="5">
    <source>
        <dbReference type="ARBA" id="ARBA00022527"/>
    </source>
</evidence>
<dbReference type="CDD" id="cd14663">
    <property type="entry name" value="STKc_SnRK3"/>
    <property type="match status" value="1"/>
</dbReference>
<comment type="catalytic activity">
    <reaction evidence="15">
        <text>L-threonyl-[protein] + ATP = O-phospho-L-threonyl-[protein] + ADP + H(+)</text>
        <dbReference type="Rhea" id="RHEA:46608"/>
        <dbReference type="Rhea" id="RHEA-COMP:11060"/>
        <dbReference type="Rhea" id="RHEA-COMP:11605"/>
        <dbReference type="ChEBI" id="CHEBI:15378"/>
        <dbReference type="ChEBI" id="CHEBI:30013"/>
        <dbReference type="ChEBI" id="CHEBI:30616"/>
        <dbReference type="ChEBI" id="CHEBI:61977"/>
        <dbReference type="ChEBI" id="CHEBI:456216"/>
        <dbReference type="EC" id="2.7.11.1"/>
    </reaction>
</comment>
<dbReference type="Pfam" id="PF00069">
    <property type="entry name" value="Pkinase"/>
    <property type="match status" value="1"/>
</dbReference>
<keyword evidence="11" id="KW-0862">Zinc</keyword>
<evidence type="ECO:0000256" key="6">
    <source>
        <dbReference type="ARBA" id="ARBA00022679"/>
    </source>
</evidence>
<dbReference type="Pfam" id="PF08600">
    <property type="entry name" value="NuBaID_C"/>
    <property type="match status" value="1"/>
</dbReference>
<dbReference type="InterPro" id="IPR000719">
    <property type="entry name" value="Prot_kinase_dom"/>
</dbReference>
<reference evidence="18" key="1">
    <citation type="journal article" date="2013" name="Nature">
        <title>Draft genome of the wheat A-genome progenitor Triticum urartu.</title>
        <authorList>
            <person name="Ling H.Q."/>
            <person name="Zhao S."/>
            <person name="Liu D."/>
            <person name="Wang J."/>
            <person name="Sun H."/>
            <person name="Zhang C."/>
            <person name="Fan H."/>
            <person name="Li D."/>
            <person name="Dong L."/>
            <person name="Tao Y."/>
            <person name="Gao C."/>
            <person name="Wu H."/>
            <person name="Li Y."/>
            <person name="Cui Y."/>
            <person name="Guo X."/>
            <person name="Zheng S."/>
            <person name="Wang B."/>
            <person name="Yu K."/>
            <person name="Liang Q."/>
            <person name="Yang W."/>
            <person name="Lou X."/>
            <person name="Chen J."/>
            <person name="Feng M."/>
            <person name="Jian J."/>
            <person name="Zhang X."/>
            <person name="Luo G."/>
            <person name="Jiang Y."/>
            <person name="Liu J."/>
            <person name="Wang Z."/>
            <person name="Sha Y."/>
            <person name="Zhang B."/>
            <person name="Wu H."/>
            <person name="Tang D."/>
            <person name="Shen Q."/>
            <person name="Xue P."/>
            <person name="Zou S."/>
            <person name="Wang X."/>
            <person name="Liu X."/>
            <person name="Wang F."/>
            <person name="Yang Y."/>
            <person name="An X."/>
            <person name="Dong Z."/>
            <person name="Zhang K."/>
            <person name="Zhang X."/>
            <person name="Luo M.C."/>
            <person name="Dvorak J."/>
            <person name="Tong Y."/>
            <person name="Wang J."/>
            <person name="Yang H."/>
            <person name="Li Z."/>
            <person name="Wang D."/>
            <person name="Zhang A."/>
            <person name="Wang J."/>
        </authorList>
    </citation>
    <scope>NUCLEOTIDE SEQUENCE</scope>
</reference>
<gene>
    <name evidence="18" type="ORF">TRIUR3_34447</name>
</gene>
<dbReference type="GO" id="GO:0008270">
    <property type="term" value="F:zinc ion binding"/>
    <property type="evidence" value="ECO:0007669"/>
    <property type="project" value="UniProtKB-KW"/>
</dbReference>
<evidence type="ECO:0000256" key="2">
    <source>
        <dbReference type="ARBA" id="ARBA00004123"/>
    </source>
</evidence>
<evidence type="ECO:0000256" key="15">
    <source>
        <dbReference type="ARBA" id="ARBA00047899"/>
    </source>
</evidence>
<feature type="compositionally biased region" description="Basic and acidic residues" evidence="17">
    <location>
        <begin position="1252"/>
        <end position="1265"/>
    </location>
</feature>
<dbReference type="PANTHER" id="PTHR15835:SF16">
    <property type="entry name" value="F20D23.9 PROTEIN"/>
    <property type="match status" value="1"/>
</dbReference>
<keyword evidence="8" id="KW-0547">Nucleotide-binding</keyword>
<organism evidence="18">
    <name type="scientific">Triticum urartu</name>
    <name type="common">Red wild einkorn</name>
    <name type="synonym">Crithodium urartu</name>
    <dbReference type="NCBI Taxonomy" id="4572"/>
    <lineage>
        <taxon>Eukaryota</taxon>
        <taxon>Viridiplantae</taxon>
        <taxon>Streptophyta</taxon>
        <taxon>Embryophyta</taxon>
        <taxon>Tracheophyta</taxon>
        <taxon>Spermatophyta</taxon>
        <taxon>Magnoliopsida</taxon>
        <taxon>Liliopsida</taxon>
        <taxon>Poales</taxon>
        <taxon>Poaceae</taxon>
        <taxon>BOP clade</taxon>
        <taxon>Pooideae</taxon>
        <taxon>Triticodae</taxon>
        <taxon>Triticeae</taxon>
        <taxon>Triticinae</taxon>
        <taxon>Triticum</taxon>
    </lineage>
</organism>
<dbReference type="EMBL" id="KD007171">
    <property type="protein sequence ID" value="EMS68378.1"/>
    <property type="molecule type" value="Genomic_DNA"/>
</dbReference>
<dbReference type="OMA" id="WWERRQA"/>
<dbReference type="InterPro" id="IPR011009">
    <property type="entry name" value="Kinase-like_dom_sf"/>
</dbReference>
<keyword evidence="12" id="KW-0067">ATP-binding</keyword>
<dbReference type="SUPFAM" id="SSF56112">
    <property type="entry name" value="Protein kinase-like (PK-like)"/>
    <property type="match status" value="1"/>
</dbReference>
<feature type="region of interest" description="Disordered" evidence="17">
    <location>
        <begin position="999"/>
        <end position="1029"/>
    </location>
</feature>
<keyword evidence="10 18" id="KW-0418">Kinase</keyword>
<evidence type="ECO:0000256" key="12">
    <source>
        <dbReference type="ARBA" id="ARBA00022840"/>
    </source>
</evidence>
<proteinExistence type="inferred from homology"/>
<dbReference type="InterPro" id="IPR013909">
    <property type="entry name" value="NuBaID_C"/>
</dbReference>
<dbReference type="Gene3D" id="1.10.510.10">
    <property type="entry name" value="Transferase(Phosphotransferase) domain 1"/>
    <property type="match status" value="1"/>
</dbReference>
<feature type="region of interest" description="Disordered" evidence="17">
    <location>
        <begin position="775"/>
        <end position="807"/>
    </location>
</feature>
<evidence type="ECO:0000256" key="13">
    <source>
        <dbReference type="ARBA" id="ARBA00023211"/>
    </source>
</evidence>
<keyword evidence="9" id="KW-0863">Zinc-finger</keyword>
<dbReference type="PROSITE" id="PS50011">
    <property type="entry name" value="PROTEIN_KINASE_DOM"/>
    <property type="match status" value="1"/>
</dbReference>
<evidence type="ECO:0000256" key="9">
    <source>
        <dbReference type="ARBA" id="ARBA00022771"/>
    </source>
</evidence>
<dbReference type="PROSITE" id="PS00107">
    <property type="entry name" value="PROTEIN_KINASE_ATP"/>
    <property type="match status" value="1"/>
</dbReference>
<dbReference type="InterPro" id="IPR008271">
    <property type="entry name" value="Ser/Thr_kinase_AS"/>
</dbReference>
<evidence type="ECO:0000256" key="16">
    <source>
        <dbReference type="ARBA" id="ARBA00048679"/>
    </source>
</evidence>
<dbReference type="InterPro" id="IPR018451">
    <property type="entry name" value="NAF/FISL_domain"/>
</dbReference>
<evidence type="ECO:0000256" key="14">
    <source>
        <dbReference type="ARBA" id="ARBA00023242"/>
    </source>
</evidence>
<dbReference type="Gene3D" id="3.30.310.80">
    <property type="entry name" value="Kinase associated domain 1, KA1"/>
    <property type="match status" value="1"/>
</dbReference>
<dbReference type="GO" id="GO:0007165">
    <property type="term" value="P:signal transduction"/>
    <property type="evidence" value="ECO:0007669"/>
    <property type="project" value="InterPro"/>
</dbReference>
<dbReference type="SMART" id="SM00220">
    <property type="entry name" value="S_TKc"/>
    <property type="match status" value="1"/>
</dbReference>
<feature type="region of interest" description="Disordered" evidence="17">
    <location>
        <begin position="1079"/>
        <end position="1107"/>
    </location>
</feature>
<evidence type="ECO:0000313" key="18">
    <source>
        <dbReference type="EMBL" id="EMS68378.1"/>
    </source>
</evidence>
<dbReference type="Gene3D" id="3.30.200.20">
    <property type="entry name" value="Phosphorylase Kinase, domain 1"/>
    <property type="match status" value="1"/>
</dbReference>
<accession>M7ZYX1</accession>
<dbReference type="GO" id="GO:0005524">
    <property type="term" value="F:ATP binding"/>
    <property type="evidence" value="ECO:0007669"/>
    <property type="project" value="UniProtKB-UniRule"/>
</dbReference>
<dbReference type="PROSITE" id="PS50816">
    <property type="entry name" value="NAF"/>
    <property type="match status" value="1"/>
</dbReference>
<dbReference type="Pfam" id="PF07967">
    <property type="entry name" value="zf-C3HC"/>
    <property type="match status" value="1"/>
</dbReference>
<dbReference type="PANTHER" id="PTHR15835">
    <property type="entry name" value="NUCLEAR-INTERACTING PARTNER OF ALK"/>
    <property type="match status" value="1"/>
</dbReference>
<dbReference type="EC" id="2.7.11.1" evidence="4"/>
<keyword evidence="14" id="KW-0539">Nucleus</keyword>
<feature type="region of interest" description="Disordered" evidence="17">
    <location>
        <begin position="1245"/>
        <end position="1269"/>
    </location>
</feature>
<evidence type="ECO:0000256" key="10">
    <source>
        <dbReference type="ARBA" id="ARBA00022777"/>
    </source>
</evidence>
<dbReference type="FunFam" id="3.30.200.20:FF:000096">
    <property type="entry name" value="Non-specific serine/threonine protein kinase"/>
    <property type="match status" value="1"/>
</dbReference>
<dbReference type="GO" id="GO:0005634">
    <property type="term" value="C:nucleus"/>
    <property type="evidence" value="ECO:0007669"/>
    <property type="project" value="UniProtKB-SubCell"/>
</dbReference>
<keyword evidence="13" id="KW-0464">Manganese</keyword>
<evidence type="ECO:0000256" key="17">
    <source>
        <dbReference type="SAM" id="MobiDB-lite"/>
    </source>
</evidence>
<keyword evidence="7" id="KW-0479">Metal-binding</keyword>
<dbReference type="InterPro" id="IPR012935">
    <property type="entry name" value="NuBaID_N"/>
</dbReference>
<evidence type="ECO:0000256" key="1">
    <source>
        <dbReference type="ARBA" id="ARBA00001936"/>
    </source>
</evidence>
<dbReference type="Pfam" id="PF03822">
    <property type="entry name" value="NAF"/>
    <property type="match status" value="1"/>
</dbReference>
<dbReference type="STRING" id="4572.M7ZYX1"/>
<feature type="compositionally biased region" description="Basic and acidic residues" evidence="17">
    <location>
        <begin position="1081"/>
        <end position="1093"/>
    </location>
</feature>
<comment type="similarity">
    <text evidence="3">Belongs to the protein kinase superfamily. CAMK Ser/Thr protein kinase family. SNF1 subfamily.</text>
</comment>
<evidence type="ECO:0000256" key="11">
    <source>
        <dbReference type="ARBA" id="ARBA00022833"/>
    </source>
</evidence>
<sequence length="1581" mass="171810">MSAHGGGGGRTRVGRYELGRTLGEGTFAKVKFARNVETGENVAIKILDKDKVLKHKMIAQIKREISTMKLIRHPNVIRMYEVMASRTKIYIVMELVTGGELFDKIASRGRLKEDDARKYFQQLINAVDYCHSRGVYHRDLKPENLLLDANGTLKVSDFGLSALSQQVREDGLLHTTCGTPNYVAPEVINNKGYDGAKADLWSCGVILFVLMAGYLPFEDSNLMALYKKIYKADFSCPSWFSTSAKKLIKKILDPNPNTRITIAEVINNEWFKKGYQPPRFETAEVNLDDINSIFNESGDPAQLVVERREERPAVMNAFELISTSQGLNLGTLFEKQTDSVKRETRFASRLPANEILSKIEAAAGPMGFNVQKRNYKLKLQGENPGRKGQLAIATEVFEVTPSLYMVELRKSNGDTLEFHKFYHSISNGLKDVMWKPEGSIAEGDETRHQRRHSYHALQNMHLVHTPFHKWQFSSIGQEWLFKGTLPDSGILLGVCLVSVTEWNGTEIKSTVESEKVRSGGPKCWSFGDFSCEVFAATDFSIVCDLPLNKKSSAGASSPPAQTNVATIDWLGSEQLSKVGSSSHVASHAAQPSLSTNAVGVAMDFSQPSCRPWERGDLLHRLATFKPSTWASKPKAASSLACAQRGWVNIGVDKIECDSCGAHLIFTALTSWSPAEVANAGEAFAEQLDASHQNDCPWRGNSCADSLVQLHFTPSALLGGFKDRCEGLLQFISLPVIASSAIESMKLTRSQQIERVLSQSIAILCGELGYKTDASAEPDKCSRFPEPQQNSYSTSVKKDKGKGKLRAKDSGCSMRSPLLDCSLCGATVRIWDFRSVPRPSHLNLGNIDAPDAGTKPMLARGISATSGINGWVAEATDRNNAEGRDEACTVEGKSLSNAQVDLNLTMAGGLPPTHSGMLSMPENFKNEGMGIDLMIGQPTGSEIGGYAASFESRGPSSRKRNLEEGGSTADKPINRLQPADSIEGTVIDRDGDEVDDAVQNSDIRNKRPRGFNLFDVNRPSSSGAGPSRNLSLELDIDVNRFEPSKEGPSTLRNSSARDSMRASSVIAMNIIHGAEENSMESVEYHPCDGDDVEKPSSALRSGGMSDTLDLNYSNQAQESNFVQPAADSNARDIGGSSMNGGEEVLNAETAPAFARDQLSVGVSGGSVGMGASHEAEIHGVEVSEHKTESVVGDVEPVPELTETMGHTGESAPGPGVMDEFVPEDAGREEPQADSHDMASRLVGRVDSGSTKADSVESGEKMSHARGQESNIQHSLSCNARVYSGIDLSKDEVTQTGKMLTKDEYDPGNDLGATNGENDYETGLPEFDPIKHHNNYCPWVNGYVAIACTINTGSSTNSAAFCGWQLTVDALETVQSLGQNQYQAMRSDSAASLYKSGSDDIRHLVFTCTLAREVWKSLGLEEIIDRALCTDCSGSVVLEEILRSSIRRSPVLGQLGLQETVAVGAWYIWWERRQAMKGETVKNALSSVFAIQAIAANHVVRPSAPVPIARWQKPPMGHYKLNIDASFFDDGTDAVAAVLRNYRGEVVAGVSELIDHIINAPTAEALALRCRGFGAEAGSEVTL</sequence>
<dbReference type="PROSITE" id="PS00108">
    <property type="entry name" value="PROTEIN_KINASE_ST"/>
    <property type="match status" value="1"/>
</dbReference>
<evidence type="ECO:0000256" key="4">
    <source>
        <dbReference type="ARBA" id="ARBA00012513"/>
    </source>
</evidence>
<keyword evidence="6" id="KW-0808">Transferase</keyword>
<dbReference type="FunFam" id="1.10.510.10:FF:000279">
    <property type="entry name" value="Non-specific serine/threonine protein kinase"/>
    <property type="match status" value="1"/>
</dbReference>